<gene>
    <name evidence="11" type="primary">hemC</name>
    <name evidence="11" type="ORF">KBTEX_00329</name>
</gene>
<dbReference type="Pfam" id="PF03900">
    <property type="entry name" value="Porphobil_deamC"/>
    <property type="match status" value="1"/>
</dbReference>
<dbReference type="PANTHER" id="PTHR11557">
    <property type="entry name" value="PORPHOBILINOGEN DEAMINASE"/>
    <property type="match status" value="1"/>
</dbReference>
<comment type="cofactor">
    <cofactor evidence="1">
        <name>dipyrromethane</name>
        <dbReference type="ChEBI" id="CHEBI:60342"/>
    </cofactor>
</comment>
<evidence type="ECO:0000256" key="3">
    <source>
        <dbReference type="ARBA" id="ARBA00004735"/>
    </source>
</evidence>
<dbReference type="InterPro" id="IPR022417">
    <property type="entry name" value="Porphobilin_deaminase_N"/>
</dbReference>
<evidence type="ECO:0000256" key="6">
    <source>
        <dbReference type="ARBA" id="ARBA00022679"/>
    </source>
</evidence>
<dbReference type="InterPro" id="IPR000860">
    <property type="entry name" value="HemC"/>
</dbReference>
<keyword evidence="7" id="KW-0627">Porphyrin biosynthesis</keyword>
<dbReference type="Gene3D" id="3.40.190.10">
    <property type="entry name" value="Periplasmic binding protein-like II"/>
    <property type="match status" value="2"/>
</dbReference>
<evidence type="ECO:0000256" key="4">
    <source>
        <dbReference type="ARBA" id="ARBA00005638"/>
    </source>
</evidence>
<evidence type="ECO:0000256" key="5">
    <source>
        <dbReference type="ARBA" id="ARBA00012655"/>
    </source>
</evidence>
<dbReference type="FunFam" id="3.40.190.10:FF:000005">
    <property type="entry name" value="Porphobilinogen deaminase"/>
    <property type="match status" value="1"/>
</dbReference>
<dbReference type="InterPro" id="IPR036803">
    <property type="entry name" value="Porphobilinogen_deaminase_C_sf"/>
</dbReference>
<comment type="similarity">
    <text evidence="4">Belongs to the HMBS family.</text>
</comment>
<organism evidence="11">
    <name type="scientific">uncultured organism</name>
    <dbReference type="NCBI Taxonomy" id="155900"/>
    <lineage>
        <taxon>unclassified sequences</taxon>
        <taxon>environmental samples</taxon>
    </lineage>
</organism>
<comment type="pathway">
    <text evidence="3">Porphyrin-containing compound metabolism; protoporphyrin-IX biosynthesis; coproporphyrinogen-III from 5-aminolevulinate: step 2/4.</text>
</comment>
<protein>
    <recommendedName>
        <fullName evidence="5">hydroxymethylbilane synthase</fullName>
        <ecNumber evidence="5">2.5.1.61</ecNumber>
    </recommendedName>
    <alternativeName>
        <fullName evidence="8">Hydroxymethylbilane synthase</fullName>
    </alternativeName>
</protein>
<sequence length="309" mass="33644">MPRDRVRIATRRSALALWQAEHVADALRRLHPGLEVELVGMSTRGDEIQDRTLAAIGGKALFVKELERGMFEGRADIAVHSMKDVPAELPEGMHLPVILERDDPFDAFVSNHHAGVDELPRGAHVGTASLRRECQLRWRRPDLRVSPLRGNVQTRLGKLDAGEFDAIVLAASGLRRLGLTERIRRPLSADESLPAVGQGALGIECRSDDDALNELIAPLRHTDTFDRVSAERAVNQRLEGSCHVPIAAYAVLEGDRLWLRARVGSPDGGRLLRAEGRAPRGEAAALGQRVADDLLAQGAGALLAEAEGR</sequence>
<dbReference type="EMBL" id="MN079078">
    <property type="protein sequence ID" value="QEA04028.1"/>
    <property type="molecule type" value="Genomic_DNA"/>
</dbReference>
<dbReference type="Gene3D" id="3.30.160.40">
    <property type="entry name" value="Porphobilinogen deaminase, C-terminal domain"/>
    <property type="match status" value="1"/>
</dbReference>
<dbReference type="CDD" id="cd13646">
    <property type="entry name" value="PBP2_EcHMBS_like"/>
    <property type="match status" value="1"/>
</dbReference>
<reference evidence="11" key="1">
    <citation type="submission" date="2019-06" db="EMBL/GenBank/DDBJ databases">
        <authorList>
            <person name="Murdoch R.W."/>
            <person name="Fathepure B."/>
        </authorList>
    </citation>
    <scope>NUCLEOTIDE SEQUENCE</scope>
</reference>
<dbReference type="PANTHER" id="PTHR11557:SF0">
    <property type="entry name" value="PORPHOBILINOGEN DEAMINASE"/>
    <property type="match status" value="1"/>
</dbReference>
<evidence type="ECO:0000256" key="8">
    <source>
        <dbReference type="ARBA" id="ARBA00033064"/>
    </source>
</evidence>
<dbReference type="GO" id="GO:0006783">
    <property type="term" value="P:heme biosynthetic process"/>
    <property type="evidence" value="ECO:0007669"/>
    <property type="project" value="TreeGrafter"/>
</dbReference>
<name>A0A5B8R7N3_9ZZZZ</name>
<dbReference type="AlphaFoldDB" id="A0A5B8R7N3"/>
<keyword evidence="6 11" id="KW-0808">Transferase</keyword>
<accession>A0A5B8R7N3</accession>
<comment type="function">
    <text evidence="2">Tetrapolymerization of the monopyrrole PBG into the hydroxymethylbilane pre-uroporphyrinogen in several discrete steps.</text>
</comment>
<dbReference type="EC" id="2.5.1.61" evidence="5"/>
<evidence type="ECO:0000259" key="10">
    <source>
        <dbReference type="Pfam" id="PF03900"/>
    </source>
</evidence>
<dbReference type="PRINTS" id="PR00151">
    <property type="entry name" value="PORPHBDMNASE"/>
</dbReference>
<evidence type="ECO:0000256" key="2">
    <source>
        <dbReference type="ARBA" id="ARBA00002869"/>
    </source>
</evidence>
<dbReference type="SUPFAM" id="SSF54782">
    <property type="entry name" value="Porphobilinogen deaminase (hydroxymethylbilane synthase), C-terminal domain"/>
    <property type="match status" value="1"/>
</dbReference>
<proteinExistence type="inferred from homology"/>
<dbReference type="GO" id="GO:0004418">
    <property type="term" value="F:hydroxymethylbilane synthase activity"/>
    <property type="evidence" value="ECO:0007669"/>
    <property type="project" value="UniProtKB-EC"/>
</dbReference>
<evidence type="ECO:0000256" key="1">
    <source>
        <dbReference type="ARBA" id="ARBA00001916"/>
    </source>
</evidence>
<dbReference type="HAMAP" id="MF_00260">
    <property type="entry name" value="Porphobil_deam"/>
    <property type="match status" value="1"/>
</dbReference>
<dbReference type="InterPro" id="IPR022419">
    <property type="entry name" value="Porphobilin_deaminase_cofac_BS"/>
</dbReference>
<dbReference type="SUPFAM" id="SSF53850">
    <property type="entry name" value="Periplasmic binding protein-like II"/>
    <property type="match status" value="1"/>
</dbReference>
<evidence type="ECO:0000256" key="7">
    <source>
        <dbReference type="ARBA" id="ARBA00023244"/>
    </source>
</evidence>
<feature type="domain" description="Porphobilinogen deaminase C-terminal" evidence="10">
    <location>
        <begin position="227"/>
        <end position="295"/>
    </location>
</feature>
<feature type="domain" description="Porphobilinogen deaminase N-terminal" evidence="9">
    <location>
        <begin position="6"/>
        <end position="213"/>
    </location>
</feature>
<evidence type="ECO:0000313" key="11">
    <source>
        <dbReference type="EMBL" id="QEA04028.1"/>
    </source>
</evidence>
<dbReference type="InterPro" id="IPR022418">
    <property type="entry name" value="Porphobilinogen_deaminase_C"/>
</dbReference>
<dbReference type="PROSITE" id="PS00533">
    <property type="entry name" value="PORPHOBILINOGEN_DEAM"/>
    <property type="match status" value="1"/>
</dbReference>
<dbReference type="Pfam" id="PF01379">
    <property type="entry name" value="Porphobil_deam"/>
    <property type="match status" value="1"/>
</dbReference>
<dbReference type="NCBIfam" id="TIGR00212">
    <property type="entry name" value="hemC"/>
    <property type="match status" value="1"/>
</dbReference>
<evidence type="ECO:0000259" key="9">
    <source>
        <dbReference type="Pfam" id="PF01379"/>
    </source>
</evidence>
<dbReference type="PIRSF" id="PIRSF001438">
    <property type="entry name" value="4pyrrol_synth_OHMeBilane_synth"/>
    <property type="match status" value="1"/>
</dbReference>
<dbReference type="FunFam" id="3.40.190.10:FF:000004">
    <property type="entry name" value="Porphobilinogen deaminase"/>
    <property type="match status" value="1"/>
</dbReference>